<organism evidence="1 2">
    <name type="scientific">Trapa natans</name>
    <name type="common">Water chestnut</name>
    <dbReference type="NCBI Taxonomy" id="22666"/>
    <lineage>
        <taxon>Eukaryota</taxon>
        <taxon>Viridiplantae</taxon>
        <taxon>Streptophyta</taxon>
        <taxon>Embryophyta</taxon>
        <taxon>Tracheophyta</taxon>
        <taxon>Spermatophyta</taxon>
        <taxon>Magnoliopsida</taxon>
        <taxon>eudicotyledons</taxon>
        <taxon>Gunneridae</taxon>
        <taxon>Pentapetalae</taxon>
        <taxon>rosids</taxon>
        <taxon>malvids</taxon>
        <taxon>Myrtales</taxon>
        <taxon>Lythraceae</taxon>
        <taxon>Trapa</taxon>
    </lineage>
</organism>
<dbReference type="PANTHER" id="PTHR16469">
    <property type="entry name" value="UBIQUITIN-ASSOCIATED AND SH3 DOMAIN-CONTAINING BA-RELATED"/>
    <property type="match status" value="1"/>
</dbReference>
<proteinExistence type="predicted"/>
<dbReference type="Pfam" id="PF00300">
    <property type="entry name" value="His_Phos_1"/>
    <property type="match status" value="1"/>
</dbReference>
<dbReference type="Gene3D" id="3.40.50.1240">
    <property type="entry name" value="Phosphoglycerate mutase-like"/>
    <property type="match status" value="1"/>
</dbReference>
<accession>A0AAN7MYZ6</accession>
<dbReference type="InterPro" id="IPR051710">
    <property type="entry name" value="Phosphatase_SH3-domain"/>
</dbReference>
<dbReference type="InterPro" id="IPR013078">
    <property type="entry name" value="His_Pase_superF_clade-1"/>
</dbReference>
<dbReference type="EMBL" id="JAXQNO010000001">
    <property type="protein sequence ID" value="KAK4804835.1"/>
    <property type="molecule type" value="Genomic_DNA"/>
</dbReference>
<gene>
    <name evidence="1" type="ORF">SAY86_004652</name>
</gene>
<evidence type="ECO:0000313" key="2">
    <source>
        <dbReference type="Proteomes" id="UP001346149"/>
    </source>
</evidence>
<keyword evidence="2" id="KW-1185">Reference proteome</keyword>
<dbReference type="Proteomes" id="UP001346149">
    <property type="component" value="Unassembled WGS sequence"/>
</dbReference>
<dbReference type="AlphaFoldDB" id="A0AAN7MYZ6"/>
<protein>
    <submittedName>
        <fullName evidence="1">Uncharacterized protein</fullName>
    </submittedName>
</protein>
<evidence type="ECO:0000313" key="1">
    <source>
        <dbReference type="EMBL" id="KAK4804835.1"/>
    </source>
</evidence>
<reference evidence="1 2" key="1">
    <citation type="journal article" date="2023" name="Hortic Res">
        <title>Pangenome of water caltrop reveals structural variations and asymmetric subgenome divergence after allopolyploidization.</title>
        <authorList>
            <person name="Zhang X."/>
            <person name="Chen Y."/>
            <person name="Wang L."/>
            <person name="Yuan Y."/>
            <person name="Fang M."/>
            <person name="Shi L."/>
            <person name="Lu R."/>
            <person name="Comes H.P."/>
            <person name="Ma Y."/>
            <person name="Chen Y."/>
            <person name="Huang G."/>
            <person name="Zhou Y."/>
            <person name="Zheng Z."/>
            <person name="Qiu Y."/>
        </authorList>
    </citation>
    <scope>NUCLEOTIDE SEQUENCE [LARGE SCALE GENOMIC DNA]</scope>
    <source>
        <strain evidence="1">F231</strain>
    </source>
</reference>
<dbReference type="InterPro" id="IPR029033">
    <property type="entry name" value="His_PPase_superfam"/>
</dbReference>
<dbReference type="PANTHER" id="PTHR16469:SF27">
    <property type="entry name" value="UBIQUITIN-ASSOCIATED AND SH3 DOMAIN-CONTAINING BA-RELATED"/>
    <property type="match status" value="1"/>
</dbReference>
<comment type="caution">
    <text evidence="1">The sequence shown here is derived from an EMBL/GenBank/DDBJ whole genome shotgun (WGS) entry which is preliminary data.</text>
</comment>
<name>A0AAN7MYZ6_TRANT</name>
<dbReference type="SUPFAM" id="SSF53254">
    <property type="entry name" value="Phosphoglycerate mutase-like"/>
    <property type="match status" value="1"/>
</dbReference>
<sequence>MQALICHCRAQRILSHLLSSSSAAAPRRYLTAPSPATVISAEIPAPMASMNATAPAKIYQNVIVMRHGDRLDNFVPDVDAWVRETARPWDPPLNEKGCHRSHATGVELRTQLGFTMDRVVVSPFMRCVETASEVVSALLSSEERVSSARRVVAPIGPPAIKVCVDYGLCEMFNGVAIRHPPKDPTKEGEWGFELSQIKLKFPEGTVDPQYEPVADKLPKWGETRGDARARYERVLGAIADKYPCENLLVITHGEGLKATVSTILNDTRIREVKYCAFVKLGREIITLNGDSSLSAKEFGDVSHHGYLLEADDARVCGS</sequence>
<dbReference type="CDD" id="cd07067">
    <property type="entry name" value="HP_PGM_like"/>
    <property type="match status" value="1"/>
</dbReference>